<dbReference type="AlphaFoldDB" id="A0A3S0ZLE1"/>
<evidence type="ECO:0000256" key="1">
    <source>
        <dbReference type="SAM" id="MobiDB-lite"/>
    </source>
</evidence>
<feature type="compositionally biased region" description="Pro residues" evidence="1">
    <location>
        <begin position="407"/>
        <end position="419"/>
    </location>
</feature>
<protein>
    <submittedName>
        <fullName evidence="2">Uncharacterized protein</fullName>
    </submittedName>
</protein>
<feature type="compositionally biased region" description="Basic and acidic residues" evidence="1">
    <location>
        <begin position="312"/>
        <end position="333"/>
    </location>
</feature>
<feature type="region of interest" description="Disordered" evidence="1">
    <location>
        <begin position="189"/>
        <end position="264"/>
    </location>
</feature>
<dbReference type="InterPro" id="IPR011990">
    <property type="entry name" value="TPR-like_helical_dom_sf"/>
</dbReference>
<evidence type="ECO:0000313" key="3">
    <source>
        <dbReference type="Proteomes" id="UP000271974"/>
    </source>
</evidence>
<feature type="compositionally biased region" description="Low complexity" evidence="1">
    <location>
        <begin position="192"/>
        <end position="207"/>
    </location>
</feature>
<dbReference type="Gene3D" id="1.25.40.10">
    <property type="entry name" value="Tetratricopeptide repeat domain"/>
    <property type="match status" value="1"/>
</dbReference>
<organism evidence="2 3">
    <name type="scientific">Elysia chlorotica</name>
    <name type="common">Eastern emerald elysia</name>
    <name type="synonym">Sea slug</name>
    <dbReference type="NCBI Taxonomy" id="188477"/>
    <lineage>
        <taxon>Eukaryota</taxon>
        <taxon>Metazoa</taxon>
        <taxon>Spiralia</taxon>
        <taxon>Lophotrochozoa</taxon>
        <taxon>Mollusca</taxon>
        <taxon>Gastropoda</taxon>
        <taxon>Heterobranchia</taxon>
        <taxon>Euthyneura</taxon>
        <taxon>Panpulmonata</taxon>
        <taxon>Sacoglossa</taxon>
        <taxon>Placobranchoidea</taxon>
        <taxon>Plakobranchidae</taxon>
        <taxon>Elysia</taxon>
    </lineage>
</organism>
<reference evidence="2 3" key="1">
    <citation type="submission" date="2019-01" db="EMBL/GenBank/DDBJ databases">
        <title>A draft genome assembly of the solar-powered sea slug Elysia chlorotica.</title>
        <authorList>
            <person name="Cai H."/>
            <person name="Li Q."/>
            <person name="Fang X."/>
            <person name="Li J."/>
            <person name="Curtis N.E."/>
            <person name="Altenburger A."/>
            <person name="Shibata T."/>
            <person name="Feng M."/>
            <person name="Maeda T."/>
            <person name="Schwartz J.A."/>
            <person name="Shigenobu S."/>
            <person name="Lundholm N."/>
            <person name="Nishiyama T."/>
            <person name="Yang H."/>
            <person name="Hasebe M."/>
            <person name="Li S."/>
            <person name="Pierce S.K."/>
            <person name="Wang J."/>
        </authorList>
    </citation>
    <scope>NUCLEOTIDE SEQUENCE [LARGE SCALE GENOMIC DNA]</scope>
    <source>
        <strain evidence="2">EC2010</strain>
        <tissue evidence="2">Whole organism of an adult</tissue>
    </source>
</reference>
<dbReference type="InterPro" id="IPR051864">
    <property type="entry name" value="NCF2_NOXA1"/>
</dbReference>
<dbReference type="SMART" id="SM00028">
    <property type="entry name" value="TPR"/>
    <property type="match status" value="2"/>
</dbReference>
<feature type="compositionally biased region" description="Pro residues" evidence="1">
    <location>
        <begin position="224"/>
        <end position="235"/>
    </location>
</feature>
<gene>
    <name evidence="2" type="ORF">EGW08_011818</name>
</gene>
<name>A0A3S0ZLE1_ELYCH</name>
<dbReference type="PANTHER" id="PTHR15175:SF0">
    <property type="entry name" value="SH3 DOMAIN-CONTAINING PROTEIN C23A1.17"/>
    <property type="match status" value="1"/>
</dbReference>
<dbReference type="EMBL" id="RQTK01000391">
    <property type="protein sequence ID" value="RUS80449.1"/>
    <property type="molecule type" value="Genomic_DNA"/>
</dbReference>
<evidence type="ECO:0000313" key="2">
    <source>
        <dbReference type="EMBL" id="RUS80449.1"/>
    </source>
</evidence>
<dbReference type="STRING" id="188477.A0A3S0ZLE1"/>
<dbReference type="Proteomes" id="UP000271974">
    <property type="component" value="Unassembled WGS sequence"/>
</dbReference>
<dbReference type="PANTHER" id="PTHR15175">
    <property type="entry name" value="NEUTROPHIL CYTOSOLIC FACTOR 2, NEUTROPHIL NADPH OXIDASE FACTOR 2"/>
    <property type="match status" value="1"/>
</dbReference>
<proteinExistence type="predicted"/>
<accession>A0A3S0ZLE1</accession>
<dbReference type="InterPro" id="IPR019734">
    <property type="entry name" value="TPR_rpt"/>
</dbReference>
<feature type="compositionally biased region" description="Low complexity" evidence="1">
    <location>
        <begin position="353"/>
        <end position="364"/>
    </location>
</feature>
<feature type="region of interest" description="Disordered" evidence="1">
    <location>
        <begin position="306"/>
        <end position="419"/>
    </location>
</feature>
<comment type="caution">
    <text evidence="2">The sequence shown here is derived from an EMBL/GenBank/DDBJ whole genome shotgun (WGS) entry which is preliminary data.</text>
</comment>
<feature type="compositionally biased region" description="Basic and acidic residues" evidence="1">
    <location>
        <begin position="251"/>
        <end position="260"/>
    </location>
</feature>
<keyword evidence="3" id="KW-1185">Reference proteome</keyword>
<dbReference type="SUPFAM" id="SSF48452">
    <property type="entry name" value="TPR-like"/>
    <property type="match status" value="1"/>
</dbReference>
<dbReference type="OrthoDB" id="9450131at2759"/>
<sequence length="419" mass="45366">MDLKDTLAKWHTGMCLLDSNKSLDEAISVLLSIRSPSSKIIHNIGCIKMKQGLFLDAILCFNQSLEKDKYLALSYFQRGVCYYETQRFDGAELDFLTAQSMCPKDGINYRQLGADFVLSPELLGECLKVTRETLSLRRSGQFPKFDSDRCLFRPPKKMVDNLVKQDFLGKAKVISSTAEQDILYATDKMQNSSSAPRRSAQSSPSASTHQKIMVTPSGAKIVVPPRPTRPPPNLPATPDSRAPITRAGQRLVREKSRSAEDILDGGESQGYSLASCVGTNSSGSRLDMRADLASVLLSQRMTSGQAVTLPARRSDKSGKGLHVGRLDQDKPHFAQDGSASEARQDPKMMLKMPSPVGGAVVRPGAGQGTPADESAGKKSVRELANSFSQSGFAGPIAPGPRGDAKPLKPPRPPPPKIKP</sequence>